<dbReference type="RefSeq" id="XP_066931786.1">
    <property type="nucleotide sequence ID" value="XM_067075685.1"/>
</dbReference>
<dbReference type="SUPFAM" id="SSF52047">
    <property type="entry name" value="RNI-like"/>
    <property type="match status" value="2"/>
</dbReference>
<dbReference type="InterPro" id="IPR032675">
    <property type="entry name" value="LRR_dom_sf"/>
</dbReference>
<dbReference type="PANTHER" id="PTHR13318">
    <property type="entry name" value="PARTNER OF PAIRED, ISOFORM B-RELATED"/>
    <property type="match status" value="1"/>
</dbReference>
<dbReference type="GeneID" id="136819459"/>
<keyword evidence="3" id="KW-1185">Reference proteome</keyword>
<dbReference type="InterPro" id="IPR006553">
    <property type="entry name" value="Leu-rich_rpt_Cys-con_subtyp"/>
</dbReference>
<dbReference type="PANTHER" id="PTHR13318:SF190">
    <property type="entry name" value="PARTNER OF PAIRED, ISOFORM B"/>
    <property type="match status" value="1"/>
</dbReference>
<evidence type="ECO:0000313" key="3">
    <source>
        <dbReference type="Proteomes" id="UP000594262"/>
    </source>
</evidence>
<name>A0A7M5WX33_9CNID</name>
<dbReference type="Proteomes" id="UP000594262">
    <property type="component" value="Unplaced"/>
</dbReference>
<evidence type="ECO:0000259" key="1">
    <source>
        <dbReference type="PROSITE" id="PS50181"/>
    </source>
</evidence>
<feature type="domain" description="F-box" evidence="1">
    <location>
        <begin position="1"/>
        <end position="47"/>
    </location>
</feature>
<dbReference type="InterPro" id="IPR001810">
    <property type="entry name" value="F-box_dom"/>
</dbReference>
<accession>A0A7M5WX33</accession>
<dbReference type="GO" id="GO:0019005">
    <property type="term" value="C:SCF ubiquitin ligase complex"/>
    <property type="evidence" value="ECO:0007669"/>
    <property type="project" value="TreeGrafter"/>
</dbReference>
<evidence type="ECO:0000313" key="2">
    <source>
        <dbReference type="EnsemblMetazoa" id="CLYHEMP014022.1"/>
    </source>
</evidence>
<dbReference type="PROSITE" id="PS50181">
    <property type="entry name" value="FBOX"/>
    <property type="match status" value="1"/>
</dbReference>
<reference evidence="2" key="1">
    <citation type="submission" date="2021-01" db="UniProtKB">
        <authorList>
            <consortium name="EnsemblMetazoa"/>
        </authorList>
    </citation>
    <scope>IDENTIFICATION</scope>
</reference>
<dbReference type="Pfam" id="PF12937">
    <property type="entry name" value="F-box-like"/>
    <property type="match status" value="1"/>
</dbReference>
<dbReference type="SMART" id="SM00367">
    <property type="entry name" value="LRR_CC"/>
    <property type="match status" value="2"/>
</dbReference>
<dbReference type="Gene3D" id="3.80.10.10">
    <property type="entry name" value="Ribonuclease Inhibitor"/>
    <property type="match status" value="2"/>
</dbReference>
<dbReference type="EnsemblMetazoa" id="CLYHEMT014022.1">
    <property type="protein sequence ID" value="CLYHEMP014022.1"/>
    <property type="gene ID" value="CLYHEMG014022"/>
</dbReference>
<organism evidence="2 3">
    <name type="scientific">Clytia hemisphaerica</name>
    <dbReference type="NCBI Taxonomy" id="252671"/>
    <lineage>
        <taxon>Eukaryota</taxon>
        <taxon>Metazoa</taxon>
        <taxon>Cnidaria</taxon>
        <taxon>Hydrozoa</taxon>
        <taxon>Hydroidolina</taxon>
        <taxon>Leptothecata</taxon>
        <taxon>Obeliida</taxon>
        <taxon>Clytiidae</taxon>
        <taxon>Clytia</taxon>
    </lineage>
</organism>
<dbReference type="OrthoDB" id="423607at2759"/>
<protein>
    <recommendedName>
        <fullName evidence="1">F-box domain-containing protein</fullName>
    </recommendedName>
</protein>
<proteinExistence type="predicted"/>
<sequence length="475" mass="55507">MPINELPDSILLQIFKKCDSKTGLWKARSVCKRWYVILADSELWQTCDLSQFNLNDACILQTILNYMPVKRFKSIKIKQNTIERNILKSLLKHARSLNSLTLRHCRITTRDNSSSNHIRDIRSHDAQATNQILEIPCDLKHIDLRKTTGDTELLVDLITKYGAQIKTFGVTYNLSKYFENDRSLFDFLPNIHALDLTEGLWVNDEVIREIAKSCPSLRYVGLSKCQNIRGASMEFLMRRCTNIQTLLLSRTGVRNEELQRVRWENLPLTELDISNCYYLDDTALHRIIKTLAPQLTYLKCIMTNELLKELTDSRHHFPLKSFELRRRQDLDMNLVTQFLQKCNQLEALDTSLIPIEYETFENILPFLPKLKWFNFTGNEDMLRTEDLLPLIEKHCKYIEEIGINFYYSPCKVERLLLKVKMTSLKRLNLLGSKIYDLNNRTEDTKLGHGVVLTCDKEYSLPSPRLDTFDSEIVQN</sequence>
<dbReference type="SMART" id="SM00256">
    <property type="entry name" value="FBOX"/>
    <property type="match status" value="1"/>
</dbReference>
<dbReference type="GO" id="GO:0031146">
    <property type="term" value="P:SCF-dependent proteasomal ubiquitin-dependent protein catabolic process"/>
    <property type="evidence" value="ECO:0007669"/>
    <property type="project" value="TreeGrafter"/>
</dbReference>
<dbReference type="AlphaFoldDB" id="A0A7M5WX33"/>